<keyword evidence="4 10" id="KW-0808">Transferase</keyword>
<dbReference type="EMBL" id="JAEUBG010001215">
    <property type="protein sequence ID" value="KAH3686739.1"/>
    <property type="molecule type" value="Genomic_DNA"/>
</dbReference>
<evidence type="ECO:0000256" key="5">
    <source>
        <dbReference type="ARBA" id="ARBA00022741"/>
    </source>
</evidence>
<dbReference type="AlphaFoldDB" id="A0A9P8QC67"/>
<comment type="caution">
    <text evidence="12">The sequence shown here is derived from an EMBL/GenBank/DDBJ whole genome shotgun (WGS) entry which is preliminary data.</text>
</comment>
<dbReference type="Gene3D" id="3.30.565.10">
    <property type="entry name" value="Histidine kinase-like ATPase, C-terminal domain"/>
    <property type="match status" value="1"/>
</dbReference>
<dbReference type="SUPFAM" id="SSF55874">
    <property type="entry name" value="ATPase domain of HSP90 chaperone/DNA topoisomerase II/histidine kinase"/>
    <property type="match status" value="1"/>
</dbReference>
<dbReference type="GO" id="GO:0005524">
    <property type="term" value="F:ATP binding"/>
    <property type="evidence" value="ECO:0007669"/>
    <property type="project" value="UniProtKB-UniRule"/>
</dbReference>
<dbReference type="InterPro" id="IPR036784">
    <property type="entry name" value="AK/P_DHK_N_sf"/>
</dbReference>
<evidence type="ECO:0000256" key="3">
    <source>
        <dbReference type="ARBA" id="ARBA00022553"/>
    </source>
</evidence>
<dbReference type="PANTHER" id="PTHR11947">
    <property type="entry name" value="PYRUVATE DEHYDROGENASE KINASE"/>
    <property type="match status" value="1"/>
</dbReference>
<accession>A0A9P8QC67</accession>
<sequence>MSRLIPFRRFLTTTTTALQLTHHTKPAVESKLKHHLSLSFEKEYKIRSSLETLISDYSAKKVPPITLDSLIELSKHRDDQLSKQTLNYLTYFNVKRLKAFRSLPYLVVLNPHISSTYQSYLKSLELLLNISGEQIKNDELIYDTLTQFYDIHSDAIPSLSKGFQEVSIFYPKSSIVEFLNRHFHDKINMDIIANNYIQAVDTCSQKDHIGIVGKALHISELIKVYAGFVNDMTFIKYYKQVPVKITAGEDITFPYIGQHLEYVITEILKNSIRSHIENDRADTAIQVTISQSKEGSKSTLGIRFRDEGNGIPPEIERNIFDYSFTSVTKQDKNKGMADNSMPGEDIDTVAGMGYGLPLTKAYVEQFGGSLDIQSVYGFGTDVYIELVGPDETKFDD</sequence>
<dbReference type="InterPro" id="IPR018955">
    <property type="entry name" value="BCDHK/PDK_N"/>
</dbReference>
<comment type="similarity">
    <text evidence="2 10">Belongs to the PDK/BCKDK protein kinase family.</text>
</comment>
<dbReference type="SUPFAM" id="SSF69012">
    <property type="entry name" value="alpha-ketoacid dehydrogenase kinase, N-terminal domain"/>
    <property type="match status" value="1"/>
</dbReference>
<evidence type="ECO:0000256" key="10">
    <source>
        <dbReference type="RuleBase" id="RU366032"/>
    </source>
</evidence>
<reference evidence="12" key="2">
    <citation type="submission" date="2021-01" db="EMBL/GenBank/DDBJ databases">
        <authorList>
            <person name="Schikora-Tamarit M.A."/>
        </authorList>
    </citation>
    <scope>NUCLEOTIDE SEQUENCE</scope>
    <source>
        <strain evidence="12">CBS2887</strain>
    </source>
</reference>
<evidence type="ECO:0000256" key="7">
    <source>
        <dbReference type="ARBA" id="ARBA00022840"/>
    </source>
</evidence>
<dbReference type="InterPro" id="IPR036890">
    <property type="entry name" value="HATPase_C_sf"/>
</dbReference>
<dbReference type="PANTHER" id="PTHR11947:SF20">
    <property type="entry name" value="[3-METHYL-2-OXOBUTANOATE DEHYDROGENASE [LIPOAMIDE]] KINASE, MITOCHONDRIAL"/>
    <property type="match status" value="1"/>
</dbReference>
<feature type="domain" description="Histidine kinase" evidence="11">
    <location>
        <begin position="260"/>
        <end position="390"/>
    </location>
</feature>
<keyword evidence="3" id="KW-0597">Phosphoprotein</keyword>
<dbReference type="Proteomes" id="UP000774326">
    <property type="component" value="Unassembled WGS sequence"/>
</dbReference>
<evidence type="ECO:0000256" key="1">
    <source>
        <dbReference type="ARBA" id="ARBA00004305"/>
    </source>
</evidence>
<evidence type="ECO:0000256" key="8">
    <source>
        <dbReference type="ARBA" id="ARBA00022946"/>
    </source>
</evidence>
<dbReference type="OrthoDB" id="3264224at2759"/>
<comment type="subcellular location">
    <subcellularLocation>
        <location evidence="1 10">Mitochondrion matrix</location>
    </subcellularLocation>
</comment>
<reference evidence="12" key="1">
    <citation type="journal article" date="2021" name="Open Biol.">
        <title>Shared evolutionary footprints suggest mitochondrial oxidative damage underlies multiple complex I losses in fungi.</title>
        <authorList>
            <person name="Schikora-Tamarit M.A."/>
            <person name="Marcet-Houben M."/>
            <person name="Nosek J."/>
            <person name="Gabaldon T."/>
        </authorList>
    </citation>
    <scope>NUCLEOTIDE SEQUENCE</scope>
    <source>
        <strain evidence="12">CBS2887</strain>
    </source>
</reference>
<dbReference type="PROSITE" id="PS50109">
    <property type="entry name" value="HIS_KIN"/>
    <property type="match status" value="1"/>
</dbReference>
<dbReference type="InterPro" id="IPR039028">
    <property type="entry name" value="BCKD/PDK"/>
</dbReference>
<keyword evidence="7 10" id="KW-0067">ATP-binding</keyword>
<evidence type="ECO:0000313" key="13">
    <source>
        <dbReference type="Proteomes" id="UP000774326"/>
    </source>
</evidence>
<keyword evidence="8" id="KW-0809">Transit peptide</keyword>
<keyword evidence="13" id="KW-1185">Reference proteome</keyword>
<dbReference type="GO" id="GO:0010906">
    <property type="term" value="P:regulation of glucose metabolic process"/>
    <property type="evidence" value="ECO:0007669"/>
    <property type="project" value="TreeGrafter"/>
</dbReference>
<proteinExistence type="inferred from homology"/>
<dbReference type="Pfam" id="PF10436">
    <property type="entry name" value="BCDHK_Adom3"/>
    <property type="match status" value="1"/>
</dbReference>
<name>A0A9P8QC67_WICPI</name>
<dbReference type="GO" id="GO:0005759">
    <property type="term" value="C:mitochondrial matrix"/>
    <property type="evidence" value="ECO:0007669"/>
    <property type="project" value="UniProtKB-SubCell"/>
</dbReference>
<evidence type="ECO:0000256" key="9">
    <source>
        <dbReference type="ARBA" id="ARBA00023128"/>
    </source>
</evidence>
<gene>
    <name evidence="12" type="ORF">WICPIJ_002282</name>
</gene>
<dbReference type="InterPro" id="IPR005467">
    <property type="entry name" value="His_kinase_dom"/>
</dbReference>
<dbReference type="Gene3D" id="1.20.140.20">
    <property type="entry name" value="Alpha-ketoacid/pyruvate dehydrogenase kinase, N-terminal domain"/>
    <property type="match status" value="1"/>
</dbReference>
<dbReference type="PRINTS" id="PR00344">
    <property type="entry name" value="BCTRLSENSOR"/>
</dbReference>
<dbReference type="SMART" id="SM00387">
    <property type="entry name" value="HATPase_c"/>
    <property type="match status" value="1"/>
</dbReference>
<evidence type="ECO:0000256" key="4">
    <source>
        <dbReference type="ARBA" id="ARBA00022679"/>
    </source>
</evidence>
<protein>
    <recommendedName>
        <fullName evidence="10">Protein-serine/threonine kinase</fullName>
        <ecNumber evidence="10">2.7.11.-</ecNumber>
    </recommendedName>
</protein>
<evidence type="ECO:0000313" key="12">
    <source>
        <dbReference type="EMBL" id="KAH3686739.1"/>
    </source>
</evidence>
<dbReference type="Pfam" id="PF02518">
    <property type="entry name" value="HATPase_c"/>
    <property type="match status" value="1"/>
</dbReference>
<dbReference type="InterPro" id="IPR003594">
    <property type="entry name" value="HATPase_dom"/>
</dbReference>
<evidence type="ECO:0000256" key="2">
    <source>
        <dbReference type="ARBA" id="ARBA00006155"/>
    </source>
</evidence>
<dbReference type="InterPro" id="IPR004358">
    <property type="entry name" value="Sig_transdc_His_kin-like_C"/>
</dbReference>
<keyword evidence="9 10" id="KW-0496">Mitochondrion</keyword>
<evidence type="ECO:0000259" key="11">
    <source>
        <dbReference type="PROSITE" id="PS50109"/>
    </source>
</evidence>
<dbReference type="GO" id="GO:0004740">
    <property type="term" value="F:pyruvate dehydrogenase (acetyl-transferring) kinase activity"/>
    <property type="evidence" value="ECO:0007669"/>
    <property type="project" value="TreeGrafter"/>
</dbReference>
<organism evidence="12 13">
    <name type="scientific">Wickerhamomyces pijperi</name>
    <name type="common">Yeast</name>
    <name type="synonym">Pichia pijperi</name>
    <dbReference type="NCBI Taxonomy" id="599730"/>
    <lineage>
        <taxon>Eukaryota</taxon>
        <taxon>Fungi</taxon>
        <taxon>Dikarya</taxon>
        <taxon>Ascomycota</taxon>
        <taxon>Saccharomycotina</taxon>
        <taxon>Saccharomycetes</taxon>
        <taxon>Phaffomycetales</taxon>
        <taxon>Wickerhamomycetaceae</taxon>
        <taxon>Wickerhamomyces</taxon>
    </lineage>
</organism>
<keyword evidence="5 10" id="KW-0547">Nucleotide-binding</keyword>
<evidence type="ECO:0000256" key="6">
    <source>
        <dbReference type="ARBA" id="ARBA00022777"/>
    </source>
</evidence>
<dbReference type="EC" id="2.7.11.-" evidence="10"/>
<keyword evidence="6 10" id="KW-0418">Kinase</keyword>